<organism evidence="9">
    <name type="scientific">Eremomyces bilateralis CBS 781.70</name>
    <dbReference type="NCBI Taxonomy" id="1392243"/>
    <lineage>
        <taxon>Eukaryota</taxon>
        <taxon>Fungi</taxon>
        <taxon>Dikarya</taxon>
        <taxon>Ascomycota</taxon>
        <taxon>Pezizomycotina</taxon>
        <taxon>Dothideomycetes</taxon>
        <taxon>Dothideomycetes incertae sedis</taxon>
        <taxon>Eremomycetales</taxon>
        <taxon>Eremomycetaceae</taxon>
        <taxon>Eremomyces</taxon>
    </lineage>
</organism>
<dbReference type="InterPro" id="IPR014306">
    <property type="entry name" value="Hydroxyisourate_hydrolase"/>
</dbReference>
<comment type="catalytic activity">
    <reaction evidence="1 7">
        <text>5-hydroxyisourate + H2O = 5-hydroxy-2-oxo-4-ureido-2,5-dihydro-1H-imidazole-5-carboxylate + H(+)</text>
        <dbReference type="Rhea" id="RHEA:23736"/>
        <dbReference type="ChEBI" id="CHEBI:15377"/>
        <dbReference type="ChEBI" id="CHEBI:15378"/>
        <dbReference type="ChEBI" id="CHEBI:18072"/>
        <dbReference type="ChEBI" id="CHEBI:58639"/>
        <dbReference type="EC" id="3.5.2.17"/>
    </reaction>
</comment>
<dbReference type="CDD" id="cd05822">
    <property type="entry name" value="TLP_HIUase"/>
    <property type="match status" value="1"/>
</dbReference>
<comment type="subunit">
    <text evidence="4 7">Homotetramer.</text>
</comment>
<keyword evidence="5 7" id="KW-0659">Purine metabolism</keyword>
<dbReference type="PANTHER" id="PTHR10395:SF7">
    <property type="entry name" value="5-HYDROXYISOURATE HYDROLASE"/>
    <property type="match status" value="1"/>
</dbReference>
<name>A0A6G1G1E3_9PEZI</name>
<evidence type="ECO:0000313" key="11">
    <source>
        <dbReference type="RefSeq" id="XP_033533505.1"/>
    </source>
</evidence>
<sequence>MTTPPRPPITCHILDTTTGRPAPSIPTTLTSLTATPLTYTALTNPDGRVTAWTPAPATPDLRTTFDKFAAAGAPTLWEVRFETGAYFEGKGVSPFFPEVTVRFQVGEYGEHYHVPLLVGPFTYTTYRGS</sequence>
<keyword evidence="6 7" id="KW-0378">Hydrolase</keyword>
<evidence type="ECO:0000256" key="4">
    <source>
        <dbReference type="ARBA" id="ARBA00011881"/>
    </source>
</evidence>
<dbReference type="InterPro" id="IPR036817">
    <property type="entry name" value="Transthyretin/HIU_hydrolase_sf"/>
</dbReference>
<evidence type="ECO:0000256" key="2">
    <source>
        <dbReference type="ARBA" id="ARBA00002704"/>
    </source>
</evidence>
<reference evidence="9 11" key="1">
    <citation type="submission" date="2020-01" db="EMBL/GenBank/DDBJ databases">
        <authorList>
            <consortium name="DOE Joint Genome Institute"/>
            <person name="Haridas S."/>
            <person name="Albert R."/>
            <person name="Binder M."/>
            <person name="Bloem J."/>
            <person name="Labutti K."/>
            <person name="Salamov A."/>
            <person name="Andreopoulos B."/>
            <person name="Baker S.E."/>
            <person name="Barry K."/>
            <person name="Bills G."/>
            <person name="Bluhm B.H."/>
            <person name="Cannon C."/>
            <person name="Castanera R."/>
            <person name="Culley D.E."/>
            <person name="Daum C."/>
            <person name="Ezra D."/>
            <person name="Gonzalez J.B."/>
            <person name="Henrissat B."/>
            <person name="Kuo A."/>
            <person name="Liang C."/>
            <person name="Lipzen A."/>
            <person name="Lutzoni F."/>
            <person name="Magnuson J."/>
            <person name="Mondo S."/>
            <person name="Nolan M."/>
            <person name="Ohm R."/>
            <person name="Pangilinan J."/>
            <person name="Park H.-J."/>
            <person name="Ramirez L."/>
            <person name="Alfaro M."/>
            <person name="Sun H."/>
            <person name="Tritt A."/>
            <person name="Yoshinaga Y."/>
            <person name="Zwiers L.-H."/>
            <person name="Turgeon B.G."/>
            <person name="Goodwin S.B."/>
            <person name="Spatafora J.W."/>
            <person name="Crous P.W."/>
            <person name="Grigoriev I.V."/>
        </authorList>
    </citation>
    <scope>NUCLEOTIDE SEQUENCE</scope>
    <source>
        <strain evidence="9 11">CBS 781.70</strain>
    </source>
</reference>
<dbReference type="SUPFAM" id="SSF49472">
    <property type="entry name" value="Transthyretin (synonym: prealbumin)"/>
    <property type="match status" value="1"/>
</dbReference>
<evidence type="ECO:0000256" key="7">
    <source>
        <dbReference type="RuleBase" id="RU361270"/>
    </source>
</evidence>
<dbReference type="PANTHER" id="PTHR10395">
    <property type="entry name" value="URICASE AND TRANSTHYRETIN-RELATED"/>
    <property type="match status" value="1"/>
</dbReference>
<dbReference type="GeneID" id="54421284"/>
<dbReference type="InterPro" id="IPR023416">
    <property type="entry name" value="Transthyretin/HIU_hydrolase_d"/>
</dbReference>
<keyword evidence="10" id="KW-1185">Reference proteome</keyword>
<accession>A0A6G1G1E3</accession>
<dbReference type="GO" id="GO:0033971">
    <property type="term" value="F:hydroxyisourate hydrolase activity"/>
    <property type="evidence" value="ECO:0007669"/>
    <property type="project" value="UniProtKB-EC"/>
</dbReference>
<proteinExistence type="inferred from homology"/>
<evidence type="ECO:0000259" key="8">
    <source>
        <dbReference type="Pfam" id="PF00576"/>
    </source>
</evidence>
<protein>
    <recommendedName>
        <fullName evidence="7">5-hydroxyisourate hydrolase</fullName>
        <shortName evidence="7">HIU hydrolase</shortName>
        <shortName evidence="7">HIUHase</shortName>
        <ecNumber evidence="7">3.5.2.17</ecNumber>
    </recommendedName>
</protein>
<evidence type="ECO:0000256" key="5">
    <source>
        <dbReference type="ARBA" id="ARBA00022631"/>
    </source>
</evidence>
<dbReference type="EC" id="3.5.2.17" evidence="7"/>
<dbReference type="OrthoDB" id="10265230at2759"/>
<dbReference type="Pfam" id="PF00576">
    <property type="entry name" value="Transthyretin"/>
    <property type="match status" value="1"/>
</dbReference>
<evidence type="ECO:0000256" key="3">
    <source>
        <dbReference type="ARBA" id="ARBA00009850"/>
    </source>
</evidence>
<evidence type="ECO:0000256" key="1">
    <source>
        <dbReference type="ARBA" id="ARBA00001043"/>
    </source>
</evidence>
<dbReference type="GO" id="GO:0006144">
    <property type="term" value="P:purine nucleobase metabolic process"/>
    <property type="evidence" value="ECO:0007669"/>
    <property type="project" value="UniProtKB-KW"/>
</dbReference>
<comment type="function">
    <text evidence="2">Catalyzes the hydrolysis of 5-hydroxyisourate (HIU) to 2-oxo-4-hydroxy-4-carboxy-5-ureidoimidazoline (OHCU).</text>
</comment>
<comment type="similarity">
    <text evidence="3 7">Belongs to the transthyretin family. 5-hydroxyisourate hydrolase subfamily.</text>
</comment>
<dbReference type="NCBIfam" id="TIGR02962">
    <property type="entry name" value="hdxy_isourate"/>
    <property type="match status" value="1"/>
</dbReference>
<reference evidence="11" key="2">
    <citation type="submission" date="2020-04" db="EMBL/GenBank/DDBJ databases">
        <authorList>
            <consortium name="NCBI Genome Project"/>
        </authorList>
    </citation>
    <scope>NUCLEOTIDE SEQUENCE</scope>
    <source>
        <strain evidence="11">CBS 781.70</strain>
    </source>
</reference>
<evidence type="ECO:0000313" key="10">
    <source>
        <dbReference type="Proteomes" id="UP000504638"/>
    </source>
</evidence>
<dbReference type="AlphaFoldDB" id="A0A6G1G1E3"/>
<feature type="domain" description="Transthyretin/hydroxyisourate hydrolase" evidence="8">
    <location>
        <begin position="9"/>
        <end position="128"/>
    </location>
</feature>
<gene>
    <name evidence="9 11" type="ORF">P152DRAFT_466748</name>
</gene>
<dbReference type="EMBL" id="ML975159">
    <property type="protein sequence ID" value="KAF1811874.1"/>
    <property type="molecule type" value="Genomic_DNA"/>
</dbReference>
<dbReference type="Proteomes" id="UP000504638">
    <property type="component" value="Unplaced"/>
</dbReference>
<dbReference type="RefSeq" id="XP_033533505.1">
    <property type="nucleotide sequence ID" value="XM_033680714.1"/>
</dbReference>
<evidence type="ECO:0000256" key="6">
    <source>
        <dbReference type="ARBA" id="ARBA00022801"/>
    </source>
</evidence>
<evidence type="ECO:0000313" key="9">
    <source>
        <dbReference type="EMBL" id="KAF1811874.1"/>
    </source>
</evidence>
<reference evidence="11" key="3">
    <citation type="submission" date="2025-04" db="UniProtKB">
        <authorList>
            <consortium name="RefSeq"/>
        </authorList>
    </citation>
    <scope>IDENTIFICATION</scope>
    <source>
        <strain evidence="11">CBS 781.70</strain>
    </source>
</reference>
<dbReference type="Gene3D" id="2.60.40.180">
    <property type="entry name" value="Transthyretin/hydroxyisourate hydrolase domain"/>
    <property type="match status" value="1"/>
</dbReference>